<feature type="domain" description="Glycosyl transferase family 1" evidence="1">
    <location>
        <begin position="194"/>
        <end position="351"/>
    </location>
</feature>
<evidence type="ECO:0000313" key="2">
    <source>
        <dbReference type="EMBL" id="QRR03389.1"/>
    </source>
</evidence>
<evidence type="ECO:0000313" key="3">
    <source>
        <dbReference type="Proteomes" id="UP000612680"/>
    </source>
</evidence>
<dbReference type="InterPro" id="IPR050194">
    <property type="entry name" value="Glycosyltransferase_grp1"/>
</dbReference>
<dbReference type="RefSeq" id="WP_204659307.1">
    <property type="nucleotide sequence ID" value="NZ_CP056775.1"/>
</dbReference>
<evidence type="ECO:0000259" key="1">
    <source>
        <dbReference type="Pfam" id="PF00534"/>
    </source>
</evidence>
<accession>A0ABX7IBS9</accession>
<protein>
    <submittedName>
        <fullName evidence="2">Glycosyltransferase family 4 protein</fullName>
    </submittedName>
</protein>
<proteinExistence type="predicted"/>
<dbReference type="Proteomes" id="UP000612680">
    <property type="component" value="Chromosome"/>
</dbReference>
<dbReference type="CDD" id="cd03801">
    <property type="entry name" value="GT4_PimA-like"/>
    <property type="match status" value="1"/>
</dbReference>
<organism evidence="2 3">
    <name type="scientific">Dyadobacter sandarakinus</name>
    <dbReference type="NCBI Taxonomy" id="2747268"/>
    <lineage>
        <taxon>Bacteria</taxon>
        <taxon>Pseudomonadati</taxon>
        <taxon>Bacteroidota</taxon>
        <taxon>Cytophagia</taxon>
        <taxon>Cytophagales</taxon>
        <taxon>Spirosomataceae</taxon>
        <taxon>Dyadobacter</taxon>
    </lineage>
</organism>
<dbReference type="PANTHER" id="PTHR45947">
    <property type="entry name" value="SULFOQUINOVOSYL TRANSFERASE SQD2"/>
    <property type="match status" value="1"/>
</dbReference>
<name>A0ABX7IBS9_9BACT</name>
<gene>
    <name evidence="2" type="ORF">HWI92_21995</name>
</gene>
<dbReference type="PANTHER" id="PTHR45947:SF3">
    <property type="entry name" value="SULFOQUINOVOSYL TRANSFERASE SQD2"/>
    <property type="match status" value="1"/>
</dbReference>
<keyword evidence="3" id="KW-1185">Reference proteome</keyword>
<dbReference type="EMBL" id="CP056775">
    <property type="protein sequence ID" value="QRR03389.1"/>
    <property type="molecule type" value="Genomic_DNA"/>
</dbReference>
<dbReference type="SUPFAM" id="SSF53756">
    <property type="entry name" value="UDP-Glycosyltransferase/glycogen phosphorylase"/>
    <property type="match status" value="1"/>
</dbReference>
<reference evidence="2 3" key="1">
    <citation type="submission" date="2020-06" db="EMBL/GenBank/DDBJ databases">
        <title>Dyadobacter sandarakinus sp. nov., isolated from the soil of the Arctic Yellow River Station.</title>
        <authorList>
            <person name="Zhang Y."/>
            <person name="Peng F."/>
        </authorList>
    </citation>
    <scope>NUCLEOTIDE SEQUENCE [LARGE SCALE GENOMIC DNA]</scope>
    <source>
        <strain evidence="2 3">Q3-56</strain>
    </source>
</reference>
<dbReference type="Gene3D" id="3.40.50.2000">
    <property type="entry name" value="Glycogen Phosphorylase B"/>
    <property type="match status" value="2"/>
</dbReference>
<sequence length="383" mass="42270">MGVPKKLAVIGFSGLSGATQVGINYVKGIEIPQEDIVFIFHGKTAGVTPSYLDELNALKVETCFVRKKSGLVDLESQIGIYRQLQHYKPENVLVVSASPFIGISAYKLANSKATIVVVEQHPLNLISFKEYVHAYAALAFYDHVVPASRTYADGYIKSMKPLSSIFGKKIRVIPNGLDVPLSSTPATHQEIALNTVTLGMAARFDDVKDYDTVIRALHMLNTTHTGTRYVFKMAGDGPNRARTENLVRELGQESNAEFLGLINKPEMEAFYNSVDIYIQSSKGEAMSFSMMEAMGHGKVFLGTSVRGVEEFIVNGENGLHFRCGDPADLVQKISFIYENPAIAEKLSKGARAYYDKFFSLSAMVREYSSLMSWTKLEGQSKSI</sequence>
<dbReference type="Pfam" id="PF00534">
    <property type="entry name" value="Glycos_transf_1"/>
    <property type="match status" value="1"/>
</dbReference>
<dbReference type="InterPro" id="IPR001296">
    <property type="entry name" value="Glyco_trans_1"/>
</dbReference>